<reference evidence="2 3" key="1">
    <citation type="submission" date="2020-04" db="EMBL/GenBank/DDBJ databases">
        <title>Novel species.</title>
        <authorList>
            <person name="Teo W.F.A."/>
            <person name="Lipun K."/>
            <person name="Srisuk N."/>
            <person name="Duangmal K."/>
        </authorList>
    </citation>
    <scope>NUCLEOTIDE SEQUENCE [LARGE SCALE GENOMIC DNA]</scope>
    <source>
        <strain evidence="2 3">K13G38</strain>
    </source>
</reference>
<feature type="transmembrane region" description="Helical" evidence="1">
    <location>
        <begin position="7"/>
        <end position="29"/>
    </location>
</feature>
<keyword evidence="3" id="KW-1185">Reference proteome</keyword>
<dbReference type="RefSeq" id="WP_168523393.1">
    <property type="nucleotide sequence ID" value="NZ_JAAXLS010000074.1"/>
</dbReference>
<dbReference type="Proteomes" id="UP000715441">
    <property type="component" value="Unassembled WGS sequence"/>
</dbReference>
<gene>
    <name evidence="2" type="ORF">HFP15_39870</name>
</gene>
<protein>
    <submittedName>
        <fullName evidence="2">Uncharacterized protein</fullName>
    </submittedName>
</protein>
<feature type="transmembrane region" description="Helical" evidence="1">
    <location>
        <begin position="82"/>
        <end position="107"/>
    </location>
</feature>
<keyword evidence="1" id="KW-0472">Membrane</keyword>
<organism evidence="2 3">
    <name type="scientific">Amycolatopsis acididurans</name>
    <dbReference type="NCBI Taxonomy" id="2724524"/>
    <lineage>
        <taxon>Bacteria</taxon>
        <taxon>Bacillati</taxon>
        <taxon>Actinomycetota</taxon>
        <taxon>Actinomycetes</taxon>
        <taxon>Pseudonocardiales</taxon>
        <taxon>Pseudonocardiaceae</taxon>
        <taxon>Amycolatopsis</taxon>
    </lineage>
</organism>
<evidence type="ECO:0000256" key="1">
    <source>
        <dbReference type="SAM" id="Phobius"/>
    </source>
</evidence>
<accession>A0ABX1JHE0</accession>
<name>A0ABX1JHE0_9PSEU</name>
<comment type="caution">
    <text evidence="2">The sequence shown here is derived from an EMBL/GenBank/DDBJ whole genome shotgun (WGS) entry which is preliminary data.</text>
</comment>
<evidence type="ECO:0000313" key="3">
    <source>
        <dbReference type="Proteomes" id="UP000715441"/>
    </source>
</evidence>
<keyword evidence="1" id="KW-1133">Transmembrane helix</keyword>
<evidence type="ECO:0000313" key="2">
    <source>
        <dbReference type="EMBL" id="NKQ59018.1"/>
    </source>
</evidence>
<feature type="transmembrane region" description="Helical" evidence="1">
    <location>
        <begin position="49"/>
        <end position="75"/>
    </location>
</feature>
<keyword evidence="1" id="KW-0812">Transmembrane</keyword>
<proteinExistence type="predicted"/>
<dbReference type="EMBL" id="JAAXLS010000074">
    <property type="protein sequence ID" value="NKQ59018.1"/>
    <property type="molecule type" value="Genomic_DNA"/>
</dbReference>
<sequence>MRQRNKTWITMLTMLGWHVAVAVGGVIWIRSVHDTTGNDGFQISEQALLWLAVIVYAGPALLISSAFGVLAALVLHRRIAIPFLAGTASALIAMAAVVALTYLLILINHKT</sequence>